<dbReference type="AlphaFoldDB" id="M5S9N2"/>
<dbReference type="CDD" id="cd16151">
    <property type="entry name" value="sulfatase_like"/>
    <property type="match status" value="1"/>
</dbReference>
<dbReference type="EMBL" id="ANOG01000025">
    <property type="protein sequence ID" value="EMI22884.1"/>
    <property type="molecule type" value="Genomic_DNA"/>
</dbReference>
<evidence type="ECO:0000256" key="1">
    <source>
        <dbReference type="ARBA" id="ARBA00008779"/>
    </source>
</evidence>
<dbReference type="Proteomes" id="UP000011991">
    <property type="component" value="Unassembled WGS sequence"/>
</dbReference>
<evidence type="ECO:0000256" key="3">
    <source>
        <dbReference type="SAM" id="SignalP"/>
    </source>
</evidence>
<organism evidence="5 6">
    <name type="scientific">Rhodopirellula maiorica SM1</name>
    <dbReference type="NCBI Taxonomy" id="1265738"/>
    <lineage>
        <taxon>Bacteria</taxon>
        <taxon>Pseudomonadati</taxon>
        <taxon>Planctomycetota</taxon>
        <taxon>Planctomycetia</taxon>
        <taxon>Pirellulales</taxon>
        <taxon>Pirellulaceae</taxon>
        <taxon>Novipirellula</taxon>
    </lineage>
</organism>
<feature type="domain" description="Sulfatase N-terminal" evidence="4">
    <location>
        <begin position="36"/>
        <end position="348"/>
    </location>
</feature>
<name>M5S9N2_9BACT</name>
<dbReference type="InterPro" id="IPR017850">
    <property type="entry name" value="Alkaline_phosphatase_core_sf"/>
</dbReference>
<dbReference type="Gene3D" id="3.40.720.10">
    <property type="entry name" value="Alkaline Phosphatase, subunit A"/>
    <property type="match status" value="1"/>
</dbReference>
<comment type="caution">
    <text evidence="5">The sequence shown here is derived from an EMBL/GenBank/DDBJ whole genome shotgun (WGS) entry which is preliminary data.</text>
</comment>
<comment type="similarity">
    <text evidence="1">Belongs to the sulfatase family.</text>
</comment>
<dbReference type="SUPFAM" id="SSF53649">
    <property type="entry name" value="Alkaline phosphatase-like"/>
    <property type="match status" value="1"/>
</dbReference>
<keyword evidence="3" id="KW-0732">Signal</keyword>
<dbReference type="RefSeq" id="WP_008690173.1">
    <property type="nucleotide sequence ID" value="NZ_ANOG01000025.1"/>
</dbReference>
<protein>
    <submittedName>
        <fullName evidence="5">Arylsulfatase A</fullName>
    </submittedName>
</protein>
<feature type="chain" id="PRO_5004071287" evidence="3">
    <location>
        <begin position="24"/>
        <end position="463"/>
    </location>
</feature>
<feature type="signal peptide" evidence="3">
    <location>
        <begin position="1"/>
        <end position="23"/>
    </location>
</feature>
<proteinExistence type="inferred from homology"/>
<dbReference type="InterPro" id="IPR000917">
    <property type="entry name" value="Sulfatase_N"/>
</dbReference>
<gene>
    <name evidence="5" type="ORF">RMSM_00214</name>
</gene>
<evidence type="ECO:0000259" key="4">
    <source>
        <dbReference type="Pfam" id="PF00884"/>
    </source>
</evidence>
<dbReference type="GO" id="GO:0004065">
    <property type="term" value="F:arylsulfatase activity"/>
    <property type="evidence" value="ECO:0007669"/>
    <property type="project" value="TreeGrafter"/>
</dbReference>
<reference evidence="5 6" key="1">
    <citation type="journal article" date="2013" name="Mar. Genomics">
        <title>Expression of sulfatases in Rhodopirellula baltica and the diversity of sulfatases in the genus Rhodopirellula.</title>
        <authorList>
            <person name="Wegner C.E."/>
            <person name="Richter-Heitmann T."/>
            <person name="Klindworth A."/>
            <person name="Klockow C."/>
            <person name="Richter M."/>
            <person name="Achstetter T."/>
            <person name="Glockner F.O."/>
            <person name="Harder J."/>
        </authorList>
    </citation>
    <scope>NUCLEOTIDE SEQUENCE [LARGE SCALE GENOMIC DNA]</scope>
    <source>
        <strain evidence="5 6">SM1</strain>
    </source>
</reference>
<dbReference type="Pfam" id="PF00884">
    <property type="entry name" value="Sulfatase"/>
    <property type="match status" value="1"/>
</dbReference>
<evidence type="ECO:0000256" key="2">
    <source>
        <dbReference type="ARBA" id="ARBA00022801"/>
    </source>
</evidence>
<dbReference type="PATRIC" id="fig|1265738.3.peg.222"/>
<dbReference type="PANTHER" id="PTHR42693">
    <property type="entry name" value="ARYLSULFATASE FAMILY MEMBER"/>
    <property type="match status" value="1"/>
</dbReference>
<evidence type="ECO:0000313" key="6">
    <source>
        <dbReference type="Proteomes" id="UP000011991"/>
    </source>
</evidence>
<keyword evidence="6" id="KW-1185">Reference proteome</keyword>
<sequence length="463" mass="51772">MMKKWKSPVLALAVVIATIAAFAGTSRLIAADDRQPNIVLIMADDLGVEGLGCYGGLSYATPHLDRLAAEGLRFSHAHAQPLCANTRMQLMTGMHNDRNWICFGIMDPSEKTFGHYLKQAGYKTAIAGKWQLQSYDPPDYPGSEARRGIGMHPKDSGFDQYALYHSLHTEDKGSRYADPTWLEDGTLIKAEGQYGPDQWVNYINEFMEREKANPFFVYYPMALPHWPMNPTPDSADWSDPAKRFEEDPRYFKDMVEYMDKCVGKIVKKVDDLGLREDTLILFYSDNGTHLTITSQTKSGPVAGGKGLPSDAGTHVPLIANWPGKVQPGVSDALVDSTDFLPTLMQAAGHPLPSDHDLDGISFYPELVGADSSAPRRKWIYSFYDPRPGWDKDQFTRHVSARDRRWHLYATGQLFDVEADVLEQQPITAEEDTPETAAVRKRLTAVLESQSQTDEPVPLNKTVQ</sequence>
<evidence type="ECO:0000313" key="5">
    <source>
        <dbReference type="EMBL" id="EMI22884.1"/>
    </source>
</evidence>
<dbReference type="PANTHER" id="PTHR42693:SF53">
    <property type="entry name" value="ENDO-4-O-SULFATASE"/>
    <property type="match status" value="1"/>
</dbReference>
<keyword evidence="2" id="KW-0378">Hydrolase</keyword>
<dbReference type="InterPro" id="IPR050738">
    <property type="entry name" value="Sulfatase"/>
</dbReference>
<accession>M5S9N2</accession>